<dbReference type="SUPFAM" id="SSF48317">
    <property type="entry name" value="Acid phosphatase/Vanadium-dependent haloperoxidase"/>
    <property type="match status" value="1"/>
</dbReference>
<evidence type="ECO:0000259" key="7">
    <source>
        <dbReference type="SMART" id="SM00014"/>
    </source>
</evidence>
<sequence>MNETRIFRVPKRLLSTASALVAVSLTHIRYKAGDYFGWVMGWFSLLPVFIAFGGFITLILFRRELQTFFFALGLLICETANQIIKNIVREPRPITCGALEACESYGWPSGHSQFMSFFAIYLTCLCTFNFTFSANYVKNITIALPWTLAPLVMYSRVYLGYHSVTQVFAGASMGVFLGSFWFWCVHRYFHPKFQQYEKSKFCRFFRIRDSSHIPDVIGFEYKVSQKMRANNDLYALFRHKKMLRARGRRRLRSQPPCHRCRQFKWD</sequence>
<keyword evidence="3" id="KW-0378">Hydrolase</keyword>
<dbReference type="CDD" id="cd03382">
    <property type="entry name" value="PAP2_dolichyldiphosphatase"/>
    <property type="match status" value="1"/>
</dbReference>
<comment type="subcellular location">
    <subcellularLocation>
        <location evidence="1">Membrane</location>
        <topology evidence="1">Multi-pass membrane protein</topology>
    </subcellularLocation>
</comment>
<feature type="transmembrane region" description="Helical" evidence="6">
    <location>
        <begin position="144"/>
        <end position="161"/>
    </location>
</feature>
<dbReference type="EMBL" id="CM026421">
    <property type="protein sequence ID" value="KAG0591131.1"/>
    <property type="molecule type" value="Genomic_DNA"/>
</dbReference>
<dbReference type="GO" id="GO:0008610">
    <property type="term" value="P:lipid biosynthetic process"/>
    <property type="evidence" value="ECO:0007669"/>
    <property type="project" value="TreeGrafter"/>
</dbReference>
<dbReference type="Gene3D" id="1.20.144.10">
    <property type="entry name" value="Phosphatidic acid phosphatase type 2/haloperoxidase"/>
    <property type="match status" value="1"/>
</dbReference>
<dbReference type="Proteomes" id="UP000822688">
    <property type="component" value="Chromosome 1"/>
</dbReference>
<dbReference type="InterPro" id="IPR039667">
    <property type="entry name" value="Dolichyldiphosphatase_PAP2"/>
</dbReference>
<reference evidence="8" key="1">
    <citation type="submission" date="2020-06" db="EMBL/GenBank/DDBJ databases">
        <title>WGS assembly of Ceratodon purpureus strain R40.</title>
        <authorList>
            <person name="Carey S.B."/>
            <person name="Jenkins J."/>
            <person name="Shu S."/>
            <person name="Lovell J.T."/>
            <person name="Sreedasyam A."/>
            <person name="Maumus F."/>
            <person name="Tiley G.P."/>
            <person name="Fernandez-Pozo N."/>
            <person name="Barry K."/>
            <person name="Chen C."/>
            <person name="Wang M."/>
            <person name="Lipzen A."/>
            <person name="Daum C."/>
            <person name="Saski C.A."/>
            <person name="Payton A.C."/>
            <person name="Mcbreen J.C."/>
            <person name="Conrad R.E."/>
            <person name="Kollar L.M."/>
            <person name="Olsson S."/>
            <person name="Huttunen S."/>
            <person name="Landis J.B."/>
            <person name="Wickett N.J."/>
            <person name="Johnson M.G."/>
            <person name="Rensing S.A."/>
            <person name="Grimwood J."/>
            <person name="Schmutz J."/>
            <person name="Mcdaniel S.F."/>
        </authorList>
    </citation>
    <scope>NUCLEOTIDE SEQUENCE</scope>
    <source>
        <strain evidence="8">R40</strain>
    </source>
</reference>
<dbReference type="Pfam" id="PF01569">
    <property type="entry name" value="PAP2"/>
    <property type="match status" value="1"/>
</dbReference>
<dbReference type="GO" id="GO:0047874">
    <property type="term" value="F:dolichyldiphosphatase activity"/>
    <property type="evidence" value="ECO:0007669"/>
    <property type="project" value="TreeGrafter"/>
</dbReference>
<proteinExistence type="predicted"/>
<evidence type="ECO:0000256" key="3">
    <source>
        <dbReference type="ARBA" id="ARBA00022801"/>
    </source>
</evidence>
<keyword evidence="4 6" id="KW-1133">Transmembrane helix</keyword>
<dbReference type="GO" id="GO:0005789">
    <property type="term" value="C:endoplasmic reticulum membrane"/>
    <property type="evidence" value="ECO:0007669"/>
    <property type="project" value="TreeGrafter"/>
</dbReference>
<evidence type="ECO:0000313" key="9">
    <source>
        <dbReference type="Proteomes" id="UP000822688"/>
    </source>
</evidence>
<name>A0A8T0J8R0_CERPU</name>
<dbReference type="PANTHER" id="PTHR11247">
    <property type="entry name" value="PALMITOYL-PROTEIN THIOESTERASE/DOLICHYLDIPHOSPHATASE 1"/>
    <property type="match status" value="1"/>
</dbReference>
<dbReference type="InterPro" id="IPR036938">
    <property type="entry name" value="PAP2/HPO_sf"/>
</dbReference>
<dbReference type="AlphaFoldDB" id="A0A8T0J8R0"/>
<organism evidence="8 9">
    <name type="scientific">Ceratodon purpureus</name>
    <name type="common">Fire moss</name>
    <name type="synonym">Dicranum purpureum</name>
    <dbReference type="NCBI Taxonomy" id="3225"/>
    <lineage>
        <taxon>Eukaryota</taxon>
        <taxon>Viridiplantae</taxon>
        <taxon>Streptophyta</taxon>
        <taxon>Embryophyta</taxon>
        <taxon>Bryophyta</taxon>
        <taxon>Bryophytina</taxon>
        <taxon>Bryopsida</taxon>
        <taxon>Dicranidae</taxon>
        <taxon>Pseudoditrichales</taxon>
        <taxon>Ditrichaceae</taxon>
        <taxon>Ceratodon</taxon>
    </lineage>
</organism>
<dbReference type="InterPro" id="IPR000326">
    <property type="entry name" value="PAP2/HPO"/>
</dbReference>
<dbReference type="SMART" id="SM00014">
    <property type="entry name" value="acidPPc"/>
    <property type="match status" value="1"/>
</dbReference>
<evidence type="ECO:0000256" key="2">
    <source>
        <dbReference type="ARBA" id="ARBA00022692"/>
    </source>
</evidence>
<keyword evidence="2 6" id="KW-0812">Transmembrane</keyword>
<comment type="caution">
    <text evidence="8">The sequence shown here is derived from an EMBL/GenBank/DDBJ whole genome shotgun (WGS) entry which is preliminary data.</text>
</comment>
<protein>
    <recommendedName>
        <fullName evidence="7">Phosphatidic acid phosphatase type 2/haloperoxidase domain-containing protein</fullName>
    </recommendedName>
</protein>
<feature type="transmembrane region" description="Helical" evidence="6">
    <location>
        <begin position="167"/>
        <end position="189"/>
    </location>
</feature>
<evidence type="ECO:0000256" key="4">
    <source>
        <dbReference type="ARBA" id="ARBA00022989"/>
    </source>
</evidence>
<dbReference type="PANTHER" id="PTHR11247:SF1">
    <property type="entry name" value="DOLICHYLDIPHOSPHATASE 1"/>
    <property type="match status" value="1"/>
</dbReference>
<evidence type="ECO:0000313" key="8">
    <source>
        <dbReference type="EMBL" id="KAG0591131.1"/>
    </source>
</evidence>
<evidence type="ECO:0000256" key="1">
    <source>
        <dbReference type="ARBA" id="ARBA00004141"/>
    </source>
</evidence>
<evidence type="ECO:0000256" key="6">
    <source>
        <dbReference type="SAM" id="Phobius"/>
    </source>
</evidence>
<feature type="domain" description="Phosphatidic acid phosphatase type 2/haloperoxidase" evidence="7">
    <location>
        <begin position="67"/>
        <end position="182"/>
    </location>
</feature>
<gene>
    <name evidence="8" type="ORF">KC19_1G152300</name>
</gene>
<dbReference type="GO" id="GO:0006487">
    <property type="term" value="P:protein N-linked glycosylation"/>
    <property type="evidence" value="ECO:0007669"/>
    <property type="project" value="TreeGrafter"/>
</dbReference>
<accession>A0A8T0J8R0</accession>
<feature type="transmembrane region" description="Helical" evidence="6">
    <location>
        <begin position="36"/>
        <end position="61"/>
    </location>
</feature>
<keyword evidence="5 6" id="KW-0472">Membrane</keyword>
<dbReference type="OrthoDB" id="302705at2759"/>
<keyword evidence="9" id="KW-1185">Reference proteome</keyword>
<feature type="transmembrane region" description="Helical" evidence="6">
    <location>
        <begin position="114"/>
        <end position="132"/>
    </location>
</feature>
<evidence type="ECO:0000256" key="5">
    <source>
        <dbReference type="ARBA" id="ARBA00023136"/>
    </source>
</evidence>